<dbReference type="PROSITE" id="PS00108">
    <property type="entry name" value="PROTEIN_KINASE_ST"/>
    <property type="match status" value="1"/>
</dbReference>
<evidence type="ECO:0000313" key="3">
    <source>
        <dbReference type="EMBL" id="KAF6238783.1"/>
    </source>
</evidence>
<name>A0A8H6L7W3_9LECA</name>
<dbReference type="AlphaFoldDB" id="A0A8H6L7W3"/>
<dbReference type="EMBL" id="JACCJC010000008">
    <property type="protein sequence ID" value="KAF6238783.1"/>
    <property type="molecule type" value="Genomic_DNA"/>
</dbReference>
<dbReference type="Proteomes" id="UP000578531">
    <property type="component" value="Unassembled WGS sequence"/>
</dbReference>
<feature type="domain" description="Protein kinase" evidence="2">
    <location>
        <begin position="1"/>
        <end position="292"/>
    </location>
</feature>
<protein>
    <recommendedName>
        <fullName evidence="1">non-specific serine/threonine protein kinase</fullName>
        <ecNumber evidence="1">2.7.11.1</ecNumber>
    </recommendedName>
</protein>
<dbReference type="Gene3D" id="1.10.510.10">
    <property type="entry name" value="Transferase(Phosphotransferase) domain 1"/>
    <property type="match status" value="1"/>
</dbReference>
<reference evidence="3 4" key="1">
    <citation type="journal article" date="2020" name="Genomics">
        <title>Complete, high-quality genomes from long-read metagenomic sequencing of two wolf lichen thalli reveals enigmatic genome architecture.</title>
        <authorList>
            <person name="McKenzie S.K."/>
            <person name="Walston R.F."/>
            <person name="Allen J.L."/>
        </authorList>
    </citation>
    <scope>NUCLEOTIDE SEQUENCE [LARGE SCALE GENOMIC DNA]</scope>
    <source>
        <strain evidence="3">WasteWater2</strain>
    </source>
</reference>
<dbReference type="InterPro" id="IPR050235">
    <property type="entry name" value="CK1_Ser-Thr_kinase"/>
</dbReference>
<keyword evidence="4" id="KW-1185">Reference proteome</keyword>
<dbReference type="Pfam" id="PF00069">
    <property type="entry name" value="Pkinase"/>
    <property type="match status" value="1"/>
</dbReference>
<accession>A0A8H6L7W3</accession>
<dbReference type="CDD" id="cd14016">
    <property type="entry name" value="STKc_CK1"/>
    <property type="match status" value="1"/>
</dbReference>
<dbReference type="SUPFAM" id="SSF56112">
    <property type="entry name" value="Protein kinase-like (PK-like)"/>
    <property type="match status" value="1"/>
</dbReference>
<sequence>MGNLVINVGCKGGSVGAASALCTWVTDADSPSHFLRLITRKEPTSIPVKTSLSNSNTYLSIPPYWKAKPIPIDPFSDGVGIPRVHAYETECEYNTMVFDLLGPSLEDLFNFCGRKFSLKTVLILVDQLIRRLEYIHSKSVIHRDIKPENFLMGVGKQGNRVYVTDLGLATERLTAQINAGRARNPHLIGTARFASINGHLGVVQHCCDDLESLGYMLLYFLRGSLPWQGLMATDQTQKEELILEEKRRINTEDLYADLPQEFAVYFDYIRSLDFDEKPKYSNLRKIFRDLFVREGFDYDHVYDWTILEYLRRNCKARCLTGGRFRRELIGVDKAIAIRSRQIGMDTKRQRARLS</sequence>
<comment type="caution">
    <text evidence="3">The sequence shown here is derived from an EMBL/GenBank/DDBJ whole genome shotgun (WGS) entry which is preliminary data.</text>
</comment>
<dbReference type="OrthoDB" id="5800476at2759"/>
<dbReference type="InterPro" id="IPR000719">
    <property type="entry name" value="Prot_kinase_dom"/>
</dbReference>
<dbReference type="SMART" id="SM00220">
    <property type="entry name" value="S_TKc"/>
    <property type="match status" value="1"/>
</dbReference>
<dbReference type="RefSeq" id="XP_037168082.1">
    <property type="nucleotide sequence ID" value="XM_037305217.1"/>
</dbReference>
<gene>
    <name evidence="3" type="ORF">HO173_003290</name>
</gene>
<dbReference type="GO" id="GO:0004674">
    <property type="term" value="F:protein serine/threonine kinase activity"/>
    <property type="evidence" value="ECO:0007669"/>
    <property type="project" value="UniProtKB-EC"/>
</dbReference>
<organism evidence="3 4">
    <name type="scientific">Letharia columbiana</name>
    <dbReference type="NCBI Taxonomy" id="112416"/>
    <lineage>
        <taxon>Eukaryota</taxon>
        <taxon>Fungi</taxon>
        <taxon>Dikarya</taxon>
        <taxon>Ascomycota</taxon>
        <taxon>Pezizomycotina</taxon>
        <taxon>Lecanoromycetes</taxon>
        <taxon>OSLEUM clade</taxon>
        <taxon>Lecanoromycetidae</taxon>
        <taxon>Lecanorales</taxon>
        <taxon>Lecanorineae</taxon>
        <taxon>Parmeliaceae</taxon>
        <taxon>Letharia</taxon>
    </lineage>
</organism>
<evidence type="ECO:0000256" key="1">
    <source>
        <dbReference type="ARBA" id="ARBA00012513"/>
    </source>
</evidence>
<evidence type="ECO:0000259" key="2">
    <source>
        <dbReference type="PROSITE" id="PS50011"/>
    </source>
</evidence>
<dbReference type="InterPro" id="IPR011009">
    <property type="entry name" value="Kinase-like_dom_sf"/>
</dbReference>
<dbReference type="GeneID" id="59284958"/>
<dbReference type="GO" id="GO:0005524">
    <property type="term" value="F:ATP binding"/>
    <property type="evidence" value="ECO:0007669"/>
    <property type="project" value="InterPro"/>
</dbReference>
<dbReference type="InterPro" id="IPR008271">
    <property type="entry name" value="Ser/Thr_kinase_AS"/>
</dbReference>
<dbReference type="PROSITE" id="PS50011">
    <property type="entry name" value="PROTEIN_KINASE_DOM"/>
    <property type="match status" value="1"/>
</dbReference>
<evidence type="ECO:0000313" key="4">
    <source>
        <dbReference type="Proteomes" id="UP000578531"/>
    </source>
</evidence>
<proteinExistence type="predicted"/>
<dbReference type="EC" id="2.7.11.1" evidence="1"/>
<dbReference type="PANTHER" id="PTHR11909">
    <property type="entry name" value="CASEIN KINASE-RELATED"/>
    <property type="match status" value="1"/>
</dbReference>